<evidence type="ECO:0000313" key="8">
    <source>
        <dbReference type="Proteomes" id="UP000478052"/>
    </source>
</evidence>
<comment type="similarity">
    <text evidence="1 6">Belongs to the eukaryotic initiation factor 4E family.</text>
</comment>
<dbReference type="GO" id="GO:0000340">
    <property type="term" value="F:RNA 7-methylguanosine cap binding"/>
    <property type="evidence" value="ECO:0007669"/>
    <property type="project" value="TreeGrafter"/>
</dbReference>
<reference evidence="7 8" key="1">
    <citation type="submission" date="2019-08" db="EMBL/GenBank/DDBJ databases">
        <title>Whole genome of Aphis craccivora.</title>
        <authorList>
            <person name="Voronova N.V."/>
            <person name="Shulinski R.S."/>
            <person name="Bandarenka Y.V."/>
            <person name="Zhorov D.G."/>
            <person name="Warner D."/>
        </authorList>
    </citation>
    <scope>NUCLEOTIDE SEQUENCE [LARGE SCALE GENOMIC DNA]</scope>
    <source>
        <strain evidence="7">180601</strain>
        <tissue evidence="7">Whole Body</tissue>
    </source>
</reference>
<dbReference type="SUPFAM" id="SSF55418">
    <property type="entry name" value="eIF4e-like"/>
    <property type="match status" value="1"/>
</dbReference>
<dbReference type="GO" id="GO:0006417">
    <property type="term" value="P:regulation of translation"/>
    <property type="evidence" value="ECO:0007669"/>
    <property type="project" value="UniProtKB-KW"/>
</dbReference>
<dbReference type="Proteomes" id="UP000478052">
    <property type="component" value="Unassembled WGS sequence"/>
</dbReference>
<dbReference type="PANTHER" id="PTHR11960:SF8">
    <property type="entry name" value="EUKARYOTIC TRANSLATION INITIATION FACTOR 4E1-RELATED"/>
    <property type="match status" value="1"/>
</dbReference>
<dbReference type="InterPro" id="IPR001040">
    <property type="entry name" value="TIF_eIF_4E"/>
</dbReference>
<dbReference type="EMBL" id="VUJU01001790">
    <property type="protein sequence ID" value="KAF0763820.1"/>
    <property type="molecule type" value="Genomic_DNA"/>
</dbReference>
<keyword evidence="8" id="KW-1185">Reference proteome</keyword>
<comment type="caution">
    <text evidence="7">The sequence shown here is derived from an EMBL/GenBank/DDBJ whole genome shotgun (WGS) entry which is preliminary data.</text>
</comment>
<organism evidence="7 8">
    <name type="scientific">Aphis craccivora</name>
    <name type="common">Cowpea aphid</name>
    <dbReference type="NCBI Taxonomy" id="307492"/>
    <lineage>
        <taxon>Eukaryota</taxon>
        <taxon>Metazoa</taxon>
        <taxon>Ecdysozoa</taxon>
        <taxon>Arthropoda</taxon>
        <taxon>Hexapoda</taxon>
        <taxon>Insecta</taxon>
        <taxon>Pterygota</taxon>
        <taxon>Neoptera</taxon>
        <taxon>Paraneoptera</taxon>
        <taxon>Hemiptera</taxon>
        <taxon>Sternorrhyncha</taxon>
        <taxon>Aphidomorpha</taxon>
        <taxon>Aphidoidea</taxon>
        <taxon>Aphididae</taxon>
        <taxon>Aphidini</taxon>
        <taxon>Aphis</taxon>
        <taxon>Aphis</taxon>
    </lineage>
</organism>
<keyword evidence="4 6" id="KW-0694">RNA-binding</keyword>
<evidence type="ECO:0000313" key="7">
    <source>
        <dbReference type="EMBL" id="KAF0763820.1"/>
    </source>
</evidence>
<evidence type="ECO:0000256" key="5">
    <source>
        <dbReference type="ARBA" id="ARBA00022917"/>
    </source>
</evidence>
<evidence type="ECO:0000256" key="6">
    <source>
        <dbReference type="RuleBase" id="RU004374"/>
    </source>
</evidence>
<dbReference type="Pfam" id="PF01652">
    <property type="entry name" value="IF4E"/>
    <property type="match status" value="1"/>
</dbReference>
<dbReference type="AlphaFoldDB" id="A0A6G0Z0K1"/>
<sequence length="212" mass="24664">REPVHQSDELTKVDNEKPIEAELLVAKLVGKHSLENKWMFWFYCNKSRVWEENLHEVASFDTVEDFWCLFNHIRRPSQLSNQCDYYYLKDGIIPLWGDGINNNDGGRWLLHFKPPIINQLVDEYWKNIILSIIGEMYEQSSEIMGATVIVRSRGTKIAVWTNNASKDNRDNIMAIGRKIKEVSGAENHKMVYESFADMVNKKGSFTKSIFSI</sequence>
<dbReference type="GO" id="GO:0016281">
    <property type="term" value="C:eukaryotic translation initiation factor 4F complex"/>
    <property type="evidence" value="ECO:0007669"/>
    <property type="project" value="TreeGrafter"/>
</dbReference>
<dbReference type="GO" id="GO:0003743">
    <property type="term" value="F:translation initiation factor activity"/>
    <property type="evidence" value="ECO:0007669"/>
    <property type="project" value="UniProtKB-KW"/>
</dbReference>
<accession>A0A6G0Z0K1</accession>
<dbReference type="InterPro" id="IPR023398">
    <property type="entry name" value="TIF_eIF4e-like"/>
</dbReference>
<dbReference type="Gene3D" id="3.30.760.10">
    <property type="entry name" value="RNA Cap, Translation Initiation Factor Eif4e"/>
    <property type="match status" value="1"/>
</dbReference>
<dbReference type="PANTHER" id="PTHR11960">
    <property type="entry name" value="EUKARYOTIC TRANSLATION INITIATION FACTOR 4E RELATED"/>
    <property type="match status" value="1"/>
</dbReference>
<gene>
    <name evidence="7" type="ORF">FWK35_00017104</name>
</gene>
<proteinExistence type="inferred from homology"/>
<keyword evidence="2 6" id="KW-0396">Initiation factor</keyword>
<evidence type="ECO:0000256" key="2">
    <source>
        <dbReference type="ARBA" id="ARBA00022540"/>
    </source>
</evidence>
<keyword evidence="5 6" id="KW-0648">Protein biosynthesis</keyword>
<feature type="non-terminal residue" evidence="7">
    <location>
        <position position="1"/>
    </location>
</feature>
<evidence type="ECO:0000256" key="4">
    <source>
        <dbReference type="ARBA" id="ARBA00022884"/>
    </source>
</evidence>
<name>A0A6G0Z0K1_APHCR</name>
<protein>
    <submittedName>
        <fullName evidence="7">Eukaryotic translation initiation factor 4E-like</fullName>
    </submittedName>
</protein>
<dbReference type="OrthoDB" id="590761at2759"/>
<evidence type="ECO:0000256" key="3">
    <source>
        <dbReference type="ARBA" id="ARBA00022845"/>
    </source>
</evidence>
<keyword evidence="3" id="KW-0810">Translation regulation</keyword>
<evidence type="ECO:0000256" key="1">
    <source>
        <dbReference type="ARBA" id="ARBA00009860"/>
    </source>
</evidence>